<dbReference type="EMBL" id="KB870805">
    <property type="protein sequence ID" value="EOA40329.1"/>
    <property type="molecule type" value="Genomic_DNA"/>
</dbReference>
<dbReference type="FunFam" id="3.90.70.10:FF:000204">
    <property type="entry name" value="Papain"/>
    <property type="match status" value="1"/>
</dbReference>
<dbReference type="InterPro" id="IPR000169">
    <property type="entry name" value="Pept_cys_AS"/>
</dbReference>
<name>R0ICT7_9BRAS</name>
<feature type="domain" description="Cathepsin propeptide inhibitor" evidence="11">
    <location>
        <begin position="34"/>
        <end position="91"/>
    </location>
</feature>
<accession>R0ICT7</accession>
<dbReference type="InterPro" id="IPR025661">
    <property type="entry name" value="Pept_asp_AS"/>
</dbReference>
<evidence type="ECO:0000256" key="8">
    <source>
        <dbReference type="SAM" id="SignalP"/>
    </source>
</evidence>
<keyword evidence="4" id="KW-0788">Thiol protease</keyword>
<sequence length="467" mass="51421">MSMSSLSFVSLTFFFLLLVSSSSSSSSDDISELFDDWCQRHGKTYASEAEKQHRFQIFRDNHDFVTQHNLITNATYSLSLNAFADLNHSEFKTSRLGLSVSAPSVIMASKGKSLGGSVKVPDSLDWRKKGAVTNVKDQGSCGACWSFSATGAMEGINQIVTGDLISLSEQELIDCDKSYNDGCNGGLMDYAFEFVIKNKGIDTEKDYPYQERDGTCKKDKLKQRVVSIDSYAGVKPSDEKALLEAVAAQPVSVGICGSERAFQLYSSVSFKIRDTSILSSECSTFPCLKLYLMMQGIFSGPCSTSLDHAVLIVGYGSQNGVDYWIVKNSWGKSWGMDGFMHMQRNTGNSQGICGINMLASYPIKTHPNPPPPSPPGPTKCNLFTYCSAAETCCCARNLFGLCLSWKCCEIESAVCCKDGRHCCPHDYPVCDTTRSLCLKKTGNFTAIKPFWKKNSSNKLGRFEEWVM</sequence>
<reference evidence="13" key="1">
    <citation type="journal article" date="2013" name="Nat. Genet.">
        <title>The Capsella rubella genome and the genomic consequences of rapid mating system evolution.</title>
        <authorList>
            <person name="Slotte T."/>
            <person name="Hazzouri K.M."/>
            <person name="Agren J.A."/>
            <person name="Koenig D."/>
            <person name="Maumus F."/>
            <person name="Guo Y.L."/>
            <person name="Steige K."/>
            <person name="Platts A.E."/>
            <person name="Escobar J.S."/>
            <person name="Newman L.K."/>
            <person name="Wang W."/>
            <person name="Mandakova T."/>
            <person name="Vello E."/>
            <person name="Smith L.M."/>
            <person name="Henz S.R."/>
            <person name="Steffen J."/>
            <person name="Takuno S."/>
            <person name="Brandvain Y."/>
            <person name="Coop G."/>
            <person name="Andolfatto P."/>
            <person name="Hu T.T."/>
            <person name="Blanchette M."/>
            <person name="Clark R.M."/>
            <person name="Quesneville H."/>
            <person name="Nordborg M."/>
            <person name="Gaut B.S."/>
            <person name="Lysak M.A."/>
            <person name="Jenkins J."/>
            <person name="Grimwood J."/>
            <person name="Chapman J."/>
            <person name="Prochnik S."/>
            <person name="Shu S."/>
            <person name="Rokhsar D."/>
            <person name="Schmutz J."/>
            <person name="Weigel D."/>
            <person name="Wright S.I."/>
        </authorList>
    </citation>
    <scope>NUCLEOTIDE SEQUENCE [LARGE SCALE GENOMIC DNA]</scope>
    <source>
        <strain evidence="13">cv. Monte Gargano</strain>
    </source>
</reference>
<dbReference type="PRINTS" id="PR00705">
    <property type="entry name" value="PAPAIN"/>
</dbReference>
<comment type="similarity">
    <text evidence="1">Belongs to the peptidase C1 family.</text>
</comment>
<protein>
    <submittedName>
        <fullName evidence="12">Uncharacterized protein</fullName>
    </submittedName>
</protein>
<dbReference type="InterPro" id="IPR025660">
    <property type="entry name" value="Pept_his_AS"/>
</dbReference>
<dbReference type="PROSITE" id="PS00640">
    <property type="entry name" value="THIOL_PROTEASE_ASN"/>
    <property type="match status" value="1"/>
</dbReference>
<dbReference type="SMART" id="SM00645">
    <property type="entry name" value="Pept_C1"/>
    <property type="match status" value="1"/>
</dbReference>
<dbReference type="InterPro" id="IPR037277">
    <property type="entry name" value="Granulin_sf"/>
</dbReference>
<feature type="signal peptide" evidence="8">
    <location>
        <begin position="1"/>
        <end position="27"/>
    </location>
</feature>
<dbReference type="InterPro" id="IPR013201">
    <property type="entry name" value="Prot_inhib_I29"/>
</dbReference>
<dbReference type="PROSITE" id="PS00639">
    <property type="entry name" value="THIOL_PROTEASE_HIS"/>
    <property type="match status" value="1"/>
</dbReference>
<dbReference type="Pfam" id="PF00396">
    <property type="entry name" value="Granulin"/>
    <property type="match status" value="1"/>
</dbReference>
<dbReference type="Gene3D" id="2.10.25.160">
    <property type="entry name" value="Granulin"/>
    <property type="match status" value="1"/>
</dbReference>
<evidence type="ECO:0000256" key="4">
    <source>
        <dbReference type="ARBA" id="ARBA00022807"/>
    </source>
</evidence>
<feature type="domain" description="Peptidase C1A papain C-terminal" evidence="10">
    <location>
        <begin position="120"/>
        <end position="363"/>
    </location>
</feature>
<dbReference type="eggNOG" id="KOG4296">
    <property type="taxonomic scope" value="Eukaryota"/>
</dbReference>
<dbReference type="Gene3D" id="3.90.70.10">
    <property type="entry name" value="Cysteine proteinases"/>
    <property type="match status" value="1"/>
</dbReference>
<dbReference type="InterPro" id="IPR000668">
    <property type="entry name" value="Peptidase_C1A_C"/>
</dbReference>
<dbReference type="GO" id="GO:0008234">
    <property type="term" value="F:cysteine-type peptidase activity"/>
    <property type="evidence" value="ECO:0007669"/>
    <property type="project" value="UniProtKB-KW"/>
</dbReference>
<dbReference type="SUPFAM" id="SSF57277">
    <property type="entry name" value="Granulin repeat"/>
    <property type="match status" value="1"/>
</dbReference>
<dbReference type="Pfam" id="PF08246">
    <property type="entry name" value="Inhibitor_I29"/>
    <property type="match status" value="1"/>
</dbReference>
<feature type="chain" id="PRO_5018737956" evidence="8">
    <location>
        <begin position="28"/>
        <end position="467"/>
    </location>
</feature>
<evidence type="ECO:0000256" key="1">
    <source>
        <dbReference type="ARBA" id="ARBA00008455"/>
    </source>
</evidence>
<dbReference type="InterPro" id="IPR000118">
    <property type="entry name" value="Granulin"/>
</dbReference>
<dbReference type="Proteomes" id="UP000029121">
    <property type="component" value="Unassembled WGS sequence"/>
</dbReference>
<keyword evidence="5" id="KW-0865">Zymogen</keyword>
<evidence type="ECO:0000256" key="2">
    <source>
        <dbReference type="ARBA" id="ARBA00022670"/>
    </source>
</evidence>
<keyword evidence="8" id="KW-0732">Signal</keyword>
<evidence type="ECO:0000313" key="12">
    <source>
        <dbReference type="EMBL" id="EOA40329.1"/>
    </source>
</evidence>
<feature type="domain" description="Granulins" evidence="9">
    <location>
        <begin position="380"/>
        <end position="437"/>
    </location>
</feature>
<evidence type="ECO:0000259" key="11">
    <source>
        <dbReference type="SMART" id="SM00848"/>
    </source>
</evidence>
<dbReference type="SMART" id="SM00277">
    <property type="entry name" value="GRAN"/>
    <property type="match status" value="1"/>
</dbReference>
<dbReference type="FunFam" id="2.10.25.160:FF:000002">
    <property type="entry name" value="Cysteine protease 1"/>
    <property type="match status" value="1"/>
</dbReference>
<dbReference type="PROSITE" id="PS00139">
    <property type="entry name" value="THIOL_PROTEASE_CYS"/>
    <property type="match status" value="1"/>
</dbReference>
<evidence type="ECO:0000256" key="5">
    <source>
        <dbReference type="ARBA" id="ARBA00023145"/>
    </source>
</evidence>
<evidence type="ECO:0000259" key="9">
    <source>
        <dbReference type="SMART" id="SM00277"/>
    </source>
</evidence>
<keyword evidence="13" id="KW-1185">Reference proteome</keyword>
<proteinExistence type="inferred from homology"/>
<keyword evidence="2" id="KW-0645">Protease</keyword>
<evidence type="ECO:0000313" key="13">
    <source>
        <dbReference type="Proteomes" id="UP000029121"/>
    </source>
</evidence>
<dbReference type="InterPro" id="IPR038765">
    <property type="entry name" value="Papain-like_cys_pep_sf"/>
</dbReference>
<evidence type="ECO:0000256" key="7">
    <source>
        <dbReference type="ARBA" id="ARBA00023180"/>
    </source>
</evidence>
<organism evidence="12 13">
    <name type="scientific">Capsella rubella</name>
    <dbReference type="NCBI Taxonomy" id="81985"/>
    <lineage>
        <taxon>Eukaryota</taxon>
        <taxon>Viridiplantae</taxon>
        <taxon>Streptophyta</taxon>
        <taxon>Embryophyta</taxon>
        <taxon>Tracheophyta</taxon>
        <taxon>Spermatophyta</taxon>
        <taxon>Magnoliopsida</taxon>
        <taxon>eudicotyledons</taxon>
        <taxon>Gunneridae</taxon>
        <taxon>Pentapetalae</taxon>
        <taxon>rosids</taxon>
        <taxon>malvids</taxon>
        <taxon>Brassicales</taxon>
        <taxon>Brassicaceae</taxon>
        <taxon>Camelineae</taxon>
        <taxon>Capsella</taxon>
    </lineage>
</organism>
<evidence type="ECO:0000256" key="6">
    <source>
        <dbReference type="ARBA" id="ARBA00023157"/>
    </source>
</evidence>
<dbReference type="GO" id="GO:0006508">
    <property type="term" value="P:proteolysis"/>
    <property type="evidence" value="ECO:0007669"/>
    <property type="project" value="UniProtKB-KW"/>
</dbReference>
<dbReference type="SMART" id="SM00848">
    <property type="entry name" value="Inhibitor_I29"/>
    <property type="match status" value="1"/>
</dbReference>
<gene>
    <name evidence="12" type="ORF">CARUB_v10009056mg</name>
</gene>
<dbReference type="SUPFAM" id="SSF54001">
    <property type="entry name" value="Cysteine proteinases"/>
    <property type="match status" value="1"/>
</dbReference>
<dbReference type="MEROPS" id="C01.A13"/>
<dbReference type="AlphaFoldDB" id="R0ICT7"/>
<evidence type="ECO:0000259" key="10">
    <source>
        <dbReference type="SMART" id="SM00645"/>
    </source>
</evidence>
<dbReference type="Pfam" id="PF00112">
    <property type="entry name" value="Peptidase_C1"/>
    <property type="match status" value="2"/>
</dbReference>
<dbReference type="STRING" id="81985.R0ICT7"/>
<dbReference type="CDD" id="cd02248">
    <property type="entry name" value="Peptidase_C1A"/>
    <property type="match status" value="1"/>
</dbReference>
<dbReference type="InterPro" id="IPR013128">
    <property type="entry name" value="Peptidase_C1A"/>
</dbReference>
<evidence type="ECO:0000256" key="3">
    <source>
        <dbReference type="ARBA" id="ARBA00022801"/>
    </source>
</evidence>
<dbReference type="eggNOG" id="KOG1543">
    <property type="taxonomic scope" value="Eukaryota"/>
</dbReference>
<keyword evidence="6" id="KW-1015">Disulfide bond</keyword>
<keyword evidence="7" id="KW-0325">Glycoprotein</keyword>
<dbReference type="PANTHER" id="PTHR12411">
    <property type="entry name" value="CYSTEINE PROTEASE FAMILY C1-RELATED"/>
    <property type="match status" value="1"/>
</dbReference>
<keyword evidence="3" id="KW-0378">Hydrolase</keyword>
<dbReference type="InterPro" id="IPR039417">
    <property type="entry name" value="Peptidase_C1A_papain-like"/>
</dbReference>